<dbReference type="InterPro" id="IPR036005">
    <property type="entry name" value="Creatinase/aminopeptidase-like"/>
</dbReference>
<organism evidence="8 9">
    <name type="scientific">Gryllus longicercus</name>
    <dbReference type="NCBI Taxonomy" id="2509291"/>
    <lineage>
        <taxon>Eukaryota</taxon>
        <taxon>Metazoa</taxon>
        <taxon>Ecdysozoa</taxon>
        <taxon>Arthropoda</taxon>
        <taxon>Hexapoda</taxon>
        <taxon>Insecta</taxon>
        <taxon>Pterygota</taxon>
        <taxon>Neoptera</taxon>
        <taxon>Polyneoptera</taxon>
        <taxon>Orthoptera</taxon>
        <taxon>Ensifera</taxon>
        <taxon>Gryllidea</taxon>
        <taxon>Grylloidea</taxon>
        <taxon>Gryllidae</taxon>
        <taxon>Gryllinae</taxon>
        <taxon>Gryllus</taxon>
    </lineage>
</organism>
<evidence type="ECO:0000256" key="2">
    <source>
        <dbReference type="ARBA" id="ARBA00022670"/>
    </source>
</evidence>
<keyword evidence="6" id="KW-0464">Manganese</keyword>
<dbReference type="Proteomes" id="UP001378592">
    <property type="component" value="Unassembled WGS sequence"/>
</dbReference>
<keyword evidence="4" id="KW-0378">Hydrolase</keyword>
<dbReference type="AlphaFoldDB" id="A0AAN9YYU7"/>
<reference evidence="8 9" key="1">
    <citation type="submission" date="2024-03" db="EMBL/GenBank/DDBJ databases">
        <title>The genome assembly and annotation of the cricket Gryllus longicercus Weissman &amp; Gray.</title>
        <authorList>
            <person name="Szrajer S."/>
            <person name="Gray D."/>
            <person name="Ylla G."/>
        </authorList>
    </citation>
    <scope>NUCLEOTIDE SEQUENCE [LARGE SCALE GENOMIC DNA]</scope>
    <source>
        <strain evidence="8">DAG 2021-001</strain>
        <tissue evidence="8">Whole body minus gut</tissue>
    </source>
</reference>
<evidence type="ECO:0000256" key="5">
    <source>
        <dbReference type="ARBA" id="ARBA00023049"/>
    </source>
</evidence>
<evidence type="ECO:0000256" key="6">
    <source>
        <dbReference type="ARBA" id="ARBA00023211"/>
    </source>
</evidence>
<evidence type="ECO:0000259" key="7">
    <source>
        <dbReference type="Pfam" id="PF00557"/>
    </source>
</evidence>
<evidence type="ECO:0000256" key="4">
    <source>
        <dbReference type="ARBA" id="ARBA00022801"/>
    </source>
</evidence>
<feature type="domain" description="Peptidase M24" evidence="7">
    <location>
        <begin position="5"/>
        <end position="271"/>
    </location>
</feature>
<dbReference type="PANTHER" id="PTHR48480:SF2">
    <property type="entry name" value="PEPTIDASE D"/>
    <property type="match status" value="1"/>
</dbReference>
<dbReference type="PANTHER" id="PTHR48480">
    <property type="match status" value="1"/>
</dbReference>
<keyword evidence="9" id="KW-1185">Reference proteome</keyword>
<evidence type="ECO:0000313" key="8">
    <source>
        <dbReference type="EMBL" id="KAK7789022.1"/>
    </source>
</evidence>
<evidence type="ECO:0000313" key="9">
    <source>
        <dbReference type="Proteomes" id="UP001378592"/>
    </source>
</evidence>
<dbReference type="GO" id="GO:0006508">
    <property type="term" value="P:proteolysis"/>
    <property type="evidence" value="ECO:0007669"/>
    <property type="project" value="UniProtKB-KW"/>
</dbReference>
<evidence type="ECO:0000256" key="3">
    <source>
        <dbReference type="ARBA" id="ARBA00022723"/>
    </source>
</evidence>
<keyword evidence="5" id="KW-0482">Metalloprotease</keyword>
<dbReference type="GO" id="GO:0046872">
    <property type="term" value="F:metal ion binding"/>
    <property type="evidence" value="ECO:0007669"/>
    <property type="project" value="UniProtKB-KW"/>
</dbReference>
<comment type="caution">
    <text evidence="8">The sequence shown here is derived from an EMBL/GenBank/DDBJ whole genome shotgun (WGS) entry which is preliminary data.</text>
</comment>
<comment type="cofactor">
    <cofactor evidence="1">
        <name>Mn(2+)</name>
        <dbReference type="ChEBI" id="CHEBI:29035"/>
    </cofactor>
</comment>
<accession>A0AAN9YYU7</accession>
<dbReference type="SUPFAM" id="SSF55920">
    <property type="entry name" value="Creatinase/aminopeptidase"/>
    <property type="match status" value="1"/>
</dbReference>
<dbReference type="InterPro" id="IPR000994">
    <property type="entry name" value="Pept_M24"/>
</dbReference>
<sequence length="307" mass="33799">MELEVIRYTNKIASEAHIQVMRKIKPGMKEYQAEAIFLQYCYYVGGCRHVSYTCICGSGENGAILHYGHAAAPNDKTIYDGDMCLFDMGCSYCGYTSDISCSFPANGKFTDDQKAIYNAVLKANRGVIAAMAPGVSWVDMHILSNRLLLQELTTFGLLRGNVDDMLMANLGAVFQPHGIGHFMGLDVHDVGGYLPGQPQRPLQAGLNKLRTSRFLEAGMVITVEPGCYFIDALLEAAKQNQKHNQFFVNEVLMRFKNFGGVRIEDNVVVTETGAEVLTKVPRNIEEIEAVIKAGNAKMDDVCACDAD</sequence>
<dbReference type="GO" id="GO:0008237">
    <property type="term" value="F:metallopeptidase activity"/>
    <property type="evidence" value="ECO:0007669"/>
    <property type="project" value="UniProtKB-KW"/>
</dbReference>
<evidence type="ECO:0000256" key="1">
    <source>
        <dbReference type="ARBA" id="ARBA00001936"/>
    </source>
</evidence>
<keyword evidence="3" id="KW-0479">Metal-binding</keyword>
<gene>
    <name evidence="8" type="ORF">R5R35_009973</name>
</gene>
<dbReference type="CDD" id="cd01087">
    <property type="entry name" value="Prolidase"/>
    <property type="match status" value="1"/>
</dbReference>
<dbReference type="FunFam" id="3.90.230.10:FF:000002">
    <property type="entry name" value="Xaa-Pro aminopeptidase 3"/>
    <property type="match status" value="1"/>
</dbReference>
<keyword evidence="2" id="KW-0645">Protease</keyword>
<dbReference type="EMBL" id="JAZDUA010000858">
    <property type="protein sequence ID" value="KAK7789022.1"/>
    <property type="molecule type" value="Genomic_DNA"/>
</dbReference>
<name>A0AAN9YYU7_9ORTH</name>
<dbReference type="Pfam" id="PF00557">
    <property type="entry name" value="Peptidase_M24"/>
    <property type="match status" value="1"/>
</dbReference>
<proteinExistence type="predicted"/>
<dbReference type="InterPro" id="IPR052433">
    <property type="entry name" value="X-Pro_dipept-like"/>
</dbReference>
<protein>
    <recommendedName>
        <fullName evidence="7">Peptidase M24 domain-containing protein</fullName>
    </recommendedName>
</protein>
<dbReference type="Gene3D" id="3.90.230.10">
    <property type="entry name" value="Creatinase/methionine aminopeptidase superfamily"/>
    <property type="match status" value="1"/>
</dbReference>